<keyword evidence="4" id="KW-1185">Reference proteome</keyword>
<dbReference type="Pfam" id="PF09722">
    <property type="entry name" value="Xre_MbcA_ParS_C"/>
    <property type="match status" value="1"/>
</dbReference>
<protein>
    <submittedName>
        <fullName evidence="3">DUF2384 domain-containing protein</fullName>
    </submittedName>
</protein>
<sequence>MKSGVADMSTDALPSRGKAWASPDFRGVTKRMAQITEERNRLLVDAFGVLEVHYDLLAQALVQATGGRGAAARWMCARQKAFGGQTAYDLISEGDIDRVWDSIRI</sequence>
<accession>A0ABS2KCZ9</accession>
<dbReference type="Proteomes" id="UP001430193">
    <property type="component" value="Unassembled WGS sequence"/>
</dbReference>
<reference evidence="3" key="1">
    <citation type="submission" date="2020-10" db="EMBL/GenBank/DDBJ databases">
        <title>Phylogeny of dyella-like bacteria.</title>
        <authorList>
            <person name="Fu J."/>
        </authorList>
    </citation>
    <scope>NUCLEOTIDE SEQUENCE</scope>
    <source>
        <strain evidence="3">DHON07</strain>
    </source>
</reference>
<dbReference type="InterPro" id="IPR024467">
    <property type="entry name" value="Xre/MbcA/ParS-like_toxin-bd"/>
</dbReference>
<evidence type="ECO:0000313" key="3">
    <source>
        <dbReference type="EMBL" id="MBM7128969.1"/>
    </source>
</evidence>
<feature type="region of interest" description="Disordered" evidence="1">
    <location>
        <begin position="1"/>
        <end position="22"/>
    </location>
</feature>
<feature type="domain" description="Antitoxin Xre/MbcA/ParS-like toxin-binding" evidence="2">
    <location>
        <begin position="61"/>
        <end position="99"/>
    </location>
</feature>
<name>A0ABS2KCZ9_9GAMM</name>
<evidence type="ECO:0000313" key="4">
    <source>
        <dbReference type="Proteomes" id="UP001430193"/>
    </source>
</evidence>
<dbReference type="EMBL" id="JADIKF010000036">
    <property type="protein sequence ID" value="MBM7128969.1"/>
    <property type="molecule type" value="Genomic_DNA"/>
</dbReference>
<proteinExistence type="predicted"/>
<evidence type="ECO:0000256" key="1">
    <source>
        <dbReference type="SAM" id="MobiDB-lite"/>
    </source>
</evidence>
<dbReference type="RefSeq" id="WP_204630589.1">
    <property type="nucleotide sequence ID" value="NZ_BSOC01000007.1"/>
</dbReference>
<comment type="caution">
    <text evidence="3">The sequence shown here is derived from an EMBL/GenBank/DDBJ whole genome shotgun (WGS) entry which is preliminary data.</text>
</comment>
<gene>
    <name evidence="3" type="ORF">ISS99_05485</name>
</gene>
<organism evidence="3 4">
    <name type="scientific">Dyella mobilis</name>
    <dbReference type="NCBI Taxonomy" id="1849582"/>
    <lineage>
        <taxon>Bacteria</taxon>
        <taxon>Pseudomonadati</taxon>
        <taxon>Pseudomonadota</taxon>
        <taxon>Gammaproteobacteria</taxon>
        <taxon>Lysobacterales</taxon>
        <taxon>Rhodanobacteraceae</taxon>
        <taxon>Dyella</taxon>
    </lineage>
</organism>
<evidence type="ECO:0000259" key="2">
    <source>
        <dbReference type="Pfam" id="PF09722"/>
    </source>
</evidence>